<evidence type="ECO:0000256" key="1">
    <source>
        <dbReference type="SAM" id="MobiDB-lite"/>
    </source>
</evidence>
<dbReference type="PANTHER" id="PTHR33744">
    <property type="entry name" value="CARBOHYDRATE DIACID REGULATOR"/>
    <property type="match status" value="1"/>
</dbReference>
<feature type="domain" description="Purine catabolism PurC-like" evidence="2">
    <location>
        <begin position="30"/>
        <end position="127"/>
    </location>
</feature>
<feature type="domain" description="PucR C-terminal helix-turn-helix" evidence="3">
    <location>
        <begin position="446"/>
        <end position="504"/>
    </location>
</feature>
<dbReference type="InterPro" id="IPR012914">
    <property type="entry name" value="PucR_dom"/>
</dbReference>
<dbReference type="Gene3D" id="1.10.10.2840">
    <property type="entry name" value="PucR C-terminal helix-turn-helix domain"/>
    <property type="match status" value="1"/>
</dbReference>
<dbReference type="AlphaFoldDB" id="A0A2A9EV11"/>
<evidence type="ECO:0000259" key="2">
    <source>
        <dbReference type="Pfam" id="PF07905"/>
    </source>
</evidence>
<keyword evidence="5" id="KW-1185">Reference proteome</keyword>
<sequence>MCKTAAMVTVRDVIGSTELALRGVHVPRPDEPVRWVATSELADPSPFLEGGELLLTTGLGTDGWGPDDVRWETYVARLAAAGVAAVGLGTGLTHAEVPAALARACRARSLNLVEVPRRTPFVAISRLTASMLQEGERAEARRAAKAQRELTEAAARRPGPEAVLRTLVRHLGGGVAVVGPRDDAPTAVGSPPPAGLDLVAEAARLRERGARGSATLAVGDATCVLLPVGLGTRPDGHLAAWTPEPLDGARRGALTTAVALLGLDAQRRRDRREQTARIRGRALELLVAGDARTAAVLAGAADDAPAEAAVPRRLRVVAAAAPAGTAPAAATPLLEDAAGALEGEEALVSRTSDGLRLAAADPVAQRCAAALAARGLTAGVGELVDAARAPRSARTAAHALAQTTSAVPVVRWDDLVGDGVLALVGDEPAAAFAATWLAPLRGREPLLEVLRAFLRHHGSRGKVAEELGVHRNTVRQRVAEIEAALGRPLDDPATRVNAWVALQAHDARALGR</sequence>
<evidence type="ECO:0000313" key="5">
    <source>
        <dbReference type="Proteomes" id="UP000224130"/>
    </source>
</evidence>
<evidence type="ECO:0000313" key="4">
    <source>
        <dbReference type="EMBL" id="PFG42874.1"/>
    </source>
</evidence>
<dbReference type="InterPro" id="IPR051448">
    <property type="entry name" value="CdaR-like_regulators"/>
</dbReference>
<dbReference type="InterPro" id="IPR025736">
    <property type="entry name" value="PucR_C-HTH_dom"/>
</dbReference>
<dbReference type="PANTHER" id="PTHR33744:SF1">
    <property type="entry name" value="DNA-BINDING TRANSCRIPTIONAL ACTIVATOR ADER"/>
    <property type="match status" value="1"/>
</dbReference>
<dbReference type="Proteomes" id="UP000224130">
    <property type="component" value="Unassembled WGS sequence"/>
</dbReference>
<reference evidence="4 5" key="1">
    <citation type="submission" date="2017-10" db="EMBL/GenBank/DDBJ databases">
        <title>Sequencing the genomes of 1000 actinobacteria strains.</title>
        <authorList>
            <person name="Klenk H.-P."/>
        </authorList>
    </citation>
    <scope>NUCLEOTIDE SEQUENCE [LARGE SCALE GENOMIC DNA]</scope>
    <source>
        <strain evidence="4 5">DSM 21863</strain>
    </source>
</reference>
<gene>
    <name evidence="4" type="ORF">ATJ88_1547</name>
</gene>
<accession>A0A2A9EV11</accession>
<dbReference type="EMBL" id="PDJJ01000001">
    <property type="protein sequence ID" value="PFG42874.1"/>
    <property type="molecule type" value="Genomic_DNA"/>
</dbReference>
<comment type="caution">
    <text evidence="4">The sequence shown here is derived from an EMBL/GenBank/DDBJ whole genome shotgun (WGS) entry which is preliminary data.</text>
</comment>
<protein>
    <submittedName>
        <fullName evidence="4">Purine catabolism regulator</fullName>
    </submittedName>
</protein>
<organism evidence="4 5">
    <name type="scientific">Isoptericola jiangsuensis</name>
    <dbReference type="NCBI Taxonomy" id="548579"/>
    <lineage>
        <taxon>Bacteria</taxon>
        <taxon>Bacillati</taxon>
        <taxon>Actinomycetota</taxon>
        <taxon>Actinomycetes</taxon>
        <taxon>Micrococcales</taxon>
        <taxon>Promicromonosporaceae</taxon>
        <taxon>Isoptericola</taxon>
    </lineage>
</organism>
<dbReference type="InterPro" id="IPR042070">
    <property type="entry name" value="PucR_C-HTH_sf"/>
</dbReference>
<dbReference type="Pfam" id="PF07905">
    <property type="entry name" value="PucR"/>
    <property type="match status" value="1"/>
</dbReference>
<dbReference type="Pfam" id="PF13556">
    <property type="entry name" value="HTH_30"/>
    <property type="match status" value="1"/>
</dbReference>
<name>A0A2A9EV11_9MICO</name>
<proteinExistence type="predicted"/>
<feature type="region of interest" description="Disordered" evidence="1">
    <location>
        <begin position="138"/>
        <end position="157"/>
    </location>
</feature>
<evidence type="ECO:0000259" key="3">
    <source>
        <dbReference type="Pfam" id="PF13556"/>
    </source>
</evidence>